<gene>
    <name evidence="1" type="ORF">CC86DRAFT_16422</name>
</gene>
<evidence type="ECO:0000313" key="1">
    <source>
        <dbReference type="EMBL" id="KAF2833895.1"/>
    </source>
</evidence>
<evidence type="ECO:0000313" key="2">
    <source>
        <dbReference type="Proteomes" id="UP000799424"/>
    </source>
</evidence>
<protein>
    <submittedName>
        <fullName evidence="1">Uncharacterized protein</fullName>
    </submittedName>
</protein>
<keyword evidence="2" id="KW-1185">Reference proteome</keyword>
<proteinExistence type="predicted"/>
<dbReference type="Proteomes" id="UP000799424">
    <property type="component" value="Unassembled WGS sequence"/>
</dbReference>
<name>A0A6A7ANC8_9PLEO</name>
<dbReference type="EMBL" id="MU006216">
    <property type="protein sequence ID" value="KAF2833895.1"/>
    <property type="molecule type" value="Genomic_DNA"/>
</dbReference>
<reference evidence="1" key="1">
    <citation type="journal article" date="2020" name="Stud. Mycol.">
        <title>101 Dothideomycetes genomes: a test case for predicting lifestyles and emergence of pathogens.</title>
        <authorList>
            <person name="Haridas S."/>
            <person name="Albert R."/>
            <person name="Binder M."/>
            <person name="Bloem J."/>
            <person name="Labutti K."/>
            <person name="Salamov A."/>
            <person name="Andreopoulos B."/>
            <person name="Baker S."/>
            <person name="Barry K."/>
            <person name="Bills G."/>
            <person name="Bluhm B."/>
            <person name="Cannon C."/>
            <person name="Castanera R."/>
            <person name="Culley D."/>
            <person name="Daum C."/>
            <person name="Ezra D."/>
            <person name="Gonzalez J."/>
            <person name="Henrissat B."/>
            <person name="Kuo A."/>
            <person name="Liang C."/>
            <person name="Lipzen A."/>
            <person name="Lutzoni F."/>
            <person name="Magnuson J."/>
            <person name="Mondo S."/>
            <person name="Nolan M."/>
            <person name="Ohm R."/>
            <person name="Pangilinan J."/>
            <person name="Park H.-J."/>
            <person name="Ramirez L."/>
            <person name="Alfaro M."/>
            <person name="Sun H."/>
            <person name="Tritt A."/>
            <person name="Yoshinaga Y."/>
            <person name="Zwiers L.-H."/>
            <person name="Turgeon B."/>
            <person name="Goodwin S."/>
            <person name="Spatafora J."/>
            <person name="Crous P."/>
            <person name="Grigoriev I."/>
        </authorList>
    </citation>
    <scope>NUCLEOTIDE SEQUENCE</scope>
    <source>
        <strain evidence="1">CBS 113818</strain>
    </source>
</reference>
<sequence length="159" mass="17603">MVYDTAVVPTRKNMAIPTVDIFYDFVDATLLQSCGFVHQEATSLVQRSRTACTPTITVKLSSRADNNNNWMTFFMLNGLVGAINEVSRSTGRSSVAPDSFYYLVKSTYNLDAATADTIMDPVRQFICRTVAQVKNGMKLEVKFILVGGALPADMSRRGW</sequence>
<accession>A0A6A7ANC8</accession>
<organism evidence="1 2">
    <name type="scientific">Ophiobolus disseminans</name>
    <dbReference type="NCBI Taxonomy" id="1469910"/>
    <lineage>
        <taxon>Eukaryota</taxon>
        <taxon>Fungi</taxon>
        <taxon>Dikarya</taxon>
        <taxon>Ascomycota</taxon>
        <taxon>Pezizomycotina</taxon>
        <taxon>Dothideomycetes</taxon>
        <taxon>Pleosporomycetidae</taxon>
        <taxon>Pleosporales</taxon>
        <taxon>Pleosporineae</taxon>
        <taxon>Phaeosphaeriaceae</taxon>
        <taxon>Ophiobolus</taxon>
    </lineage>
</organism>
<dbReference type="AlphaFoldDB" id="A0A6A7ANC8"/>